<dbReference type="Pfam" id="PF10607">
    <property type="entry name" value="CTLH"/>
    <property type="match status" value="1"/>
</dbReference>
<dbReference type="PROSITE" id="PS50896">
    <property type="entry name" value="LISH"/>
    <property type="match status" value="1"/>
</dbReference>
<dbReference type="PROSITE" id="PS50897">
    <property type="entry name" value="CTLH"/>
    <property type="match status" value="1"/>
</dbReference>
<name>A0A3P6FES7_BRAOL</name>
<evidence type="ECO:0000313" key="2">
    <source>
        <dbReference type="EMBL" id="VDD51358.1"/>
    </source>
</evidence>
<reference evidence="2" key="1">
    <citation type="submission" date="2018-11" db="EMBL/GenBank/DDBJ databases">
        <authorList>
            <consortium name="Genoscope - CEA"/>
            <person name="William W."/>
        </authorList>
    </citation>
    <scope>NUCLEOTIDE SEQUENCE</scope>
</reference>
<feature type="domain" description="CTLH" evidence="1">
    <location>
        <begin position="93"/>
        <end position="131"/>
    </location>
</feature>
<evidence type="ECO:0000259" key="1">
    <source>
        <dbReference type="PROSITE" id="PS50897"/>
    </source>
</evidence>
<proteinExistence type="predicted"/>
<dbReference type="AlphaFoldDB" id="A0A3P6FES7"/>
<dbReference type="InterPro" id="IPR006594">
    <property type="entry name" value="LisH"/>
</dbReference>
<dbReference type="InterPro" id="IPR006595">
    <property type="entry name" value="CTLH_C"/>
</dbReference>
<dbReference type="InterPro" id="IPR024964">
    <property type="entry name" value="CTLH/CRA"/>
</dbReference>
<dbReference type="InterPro" id="IPR013144">
    <property type="entry name" value="CRA_dom"/>
</dbReference>
<organism evidence="2">
    <name type="scientific">Brassica oleracea</name>
    <name type="common">Wild cabbage</name>
    <dbReference type="NCBI Taxonomy" id="3712"/>
    <lineage>
        <taxon>Eukaryota</taxon>
        <taxon>Viridiplantae</taxon>
        <taxon>Streptophyta</taxon>
        <taxon>Embryophyta</taxon>
        <taxon>Tracheophyta</taxon>
        <taxon>Spermatophyta</taxon>
        <taxon>Magnoliopsida</taxon>
        <taxon>eudicotyledons</taxon>
        <taxon>Gunneridae</taxon>
        <taxon>Pentapetalae</taxon>
        <taxon>rosids</taxon>
        <taxon>malvids</taxon>
        <taxon>Brassicales</taxon>
        <taxon>Brassicaceae</taxon>
        <taxon>Brassiceae</taxon>
        <taxon>Brassica</taxon>
    </lineage>
</organism>
<dbReference type="SMR" id="A0A3P6FES7"/>
<protein>
    <recommendedName>
        <fullName evidence="1">CTLH domain-containing protein</fullName>
    </recommendedName>
</protein>
<dbReference type="InterPro" id="IPR050618">
    <property type="entry name" value="Ubq-SigPath_Reg"/>
</dbReference>
<gene>
    <name evidence="2" type="ORF">BOLC1T03747H</name>
</gene>
<dbReference type="Pfam" id="PF08513">
    <property type="entry name" value="LisH"/>
    <property type="match status" value="1"/>
</dbReference>
<accession>A0A3P6FES7</accession>
<dbReference type="SMART" id="SM00667">
    <property type="entry name" value="LisH"/>
    <property type="match status" value="1"/>
</dbReference>
<dbReference type="PANTHER" id="PTHR12864">
    <property type="entry name" value="RAN BINDING PROTEIN 9-RELATED"/>
    <property type="match status" value="1"/>
</dbReference>
<dbReference type="EMBL" id="LR031878">
    <property type="protein sequence ID" value="VDD51358.1"/>
    <property type="molecule type" value="Genomic_DNA"/>
</dbReference>
<sequence>MSLFRIFINQDDVDDMATSKKVITREEWEKKLNAVKLRKEDMNTLVMNFLVTEGYVDAADKFQRESGTKHILSFIYFTFYSLWCIGSEIDLATITDRMAVKKAVQNGNVEDAIEKVNDLNPEVYNNNQCLLSSSLEFAQEELAPRGEENQAFLQELEKTVALLVFEDASNCPVKDLLDISQRLKTTSEVNAAILTSQSHEKDPKLPSLLKMLIWAQNQLDEKPVYPHINDLSTGQLEDPPE</sequence>
<dbReference type="SMART" id="SM00757">
    <property type="entry name" value="CRA"/>
    <property type="match status" value="1"/>
</dbReference>